<dbReference type="EMBL" id="QEAP01000180">
    <property type="protein sequence ID" value="TPX73530.1"/>
    <property type="molecule type" value="Genomic_DNA"/>
</dbReference>
<evidence type="ECO:0000256" key="10">
    <source>
        <dbReference type="SAM" id="MobiDB-lite"/>
    </source>
</evidence>
<feature type="compositionally biased region" description="Low complexity" evidence="10">
    <location>
        <begin position="380"/>
        <end position="398"/>
    </location>
</feature>
<organism evidence="13 14">
    <name type="scientific">Chytriomyces confervae</name>
    <dbReference type="NCBI Taxonomy" id="246404"/>
    <lineage>
        <taxon>Eukaryota</taxon>
        <taxon>Fungi</taxon>
        <taxon>Fungi incertae sedis</taxon>
        <taxon>Chytridiomycota</taxon>
        <taxon>Chytridiomycota incertae sedis</taxon>
        <taxon>Chytridiomycetes</taxon>
        <taxon>Chytridiales</taxon>
        <taxon>Chytriomycetaceae</taxon>
        <taxon>Chytriomyces</taxon>
    </lineage>
</organism>
<evidence type="ECO:0000256" key="7">
    <source>
        <dbReference type="ARBA" id="ARBA00047292"/>
    </source>
</evidence>
<keyword evidence="4 9" id="KW-0547">Nucleotide-binding</keyword>
<dbReference type="Gene3D" id="3.30.200.20">
    <property type="entry name" value="Phosphorylase Kinase, domain 1"/>
    <property type="match status" value="1"/>
</dbReference>
<dbReference type="EC" id="2.7.11.11" evidence="1"/>
<dbReference type="InterPro" id="IPR000961">
    <property type="entry name" value="AGC-kinase_C"/>
</dbReference>
<feature type="compositionally biased region" description="Polar residues" evidence="10">
    <location>
        <begin position="413"/>
        <end position="426"/>
    </location>
</feature>
<evidence type="ECO:0000256" key="3">
    <source>
        <dbReference type="ARBA" id="ARBA00022679"/>
    </source>
</evidence>
<comment type="caution">
    <text evidence="13">The sequence shown here is derived from an EMBL/GenBank/DDBJ whole genome shotgun (WGS) entry which is preliminary data.</text>
</comment>
<keyword evidence="14" id="KW-1185">Reference proteome</keyword>
<evidence type="ECO:0000313" key="14">
    <source>
        <dbReference type="Proteomes" id="UP000320333"/>
    </source>
</evidence>
<evidence type="ECO:0000256" key="6">
    <source>
        <dbReference type="ARBA" id="ARBA00022840"/>
    </source>
</evidence>
<feature type="region of interest" description="Disordered" evidence="10">
    <location>
        <begin position="599"/>
        <end position="623"/>
    </location>
</feature>
<evidence type="ECO:0000256" key="5">
    <source>
        <dbReference type="ARBA" id="ARBA00022777"/>
    </source>
</evidence>
<keyword evidence="6 9" id="KW-0067">ATP-binding</keyword>
<dbReference type="Gene3D" id="1.10.510.10">
    <property type="entry name" value="Transferase(Phosphotransferase) domain 1"/>
    <property type="match status" value="1"/>
</dbReference>
<name>A0A507FD81_9FUNG</name>
<dbReference type="GO" id="GO:0005829">
    <property type="term" value="C:cytosol"/>
    <property type="evidence" value="ECO:0007669"/>
    <property type="project" value="TreeGrafter"/>
</dbReference>
<evidence type="ECO:0000259" key="12">
    <source>
        <dbReference type="PROSITE" id="PS51285"/>
    </source>
</evidence>
<dbReference type="Proteomes" id="UP000320333">
    <property type="component" value="Unassembled WGS sequence"/>
</dbReference>
<dbReference type="OrthoDB" id="10373266at2759"/>
<dbReference type="PROSITE" id="PS51285">
    <property type="entry name" value="AGC_KINASE_CTER"/>
    <property type="match status" value="1"/>
</dbReference>
<gene>
    <name evidence="13" type="ORF">CcCBS67573_g05208</name>
</gene>
<dbReference type="GO" id="GO:0005952">
    <property type="term" value="C:cAMP-dependent protein kinase complex"/>
    <property type="evidence" value="ECO:0007669"/>
    <property type="project" value="TreeGrafter"/>
</dbReference>
<dbReference type="PROSITE" id="PS00108">
    <property type="entry name" value="PROTEIN_KINASE_ST"/>
    <property type="match status" value="1"/>
</dbReference>
<feature type="region of interest" description="Disordered" evidence="10">
    <location>
        <begin position="344"/>
        <end position="526"/>
    </location>
</feature>
<evidence type="ECO:0000256" key="8">
    <source>
        <dbReference type="ARBA" id="ARBA00047454"/>
    </source>
</evidence>
<feature type="compositionally biased region" description="Low complexity" evidence="10">
    <location>
        <begin position="438"/>
        <end position="451"/>
    </location>
</feature>
<evidence type="ECO:0000256" key="9">
    <source>
        <dbReference type="PROSITE-ProRule" id="PRU10141"/>
    </source>
</evidence>
<feature type="region of interest" description="Disordered" evidence="10">
    <location>
        <begin position="1"/>
        <end position="290"/>
    </location>
</feature>
<dbReference type="FunFam" id="1.10.510.10:FF:000005">
    <property type="entry name" value="cAMP-dependent protein kinase catalytic subunit alpha"/>
    <property type="match status" value="1"/>
</dbReference>
<feature type="compositionally biased region" description="Basic and acidic residues" evidence="10">
    <location>
        <begin position="169"/>
        <end position="179"/>
    </location>
</feature>
<feature type="compositionally biased region" description="Polar residues" evidence="10">
    <location>
        <begin position="263"/>
        <end position="273"/>
    </location>
</feature>
<dbReference type="PROSITE" id="PS00107">
    <property type="entry name" value="PROTEIN_KINASE_ATP"/>
    <property type="match status" value="1"/>
</dbReference>
<dbReference type="SUPFAM" id="SSF56112">
    <property type="entry name" value="Protein kinase-like (PK-like)"/>
    <property type="match status" value="1"/>
</dbReference>
<dbReference type="Pfam" id="PF00069">
    <property type="entry name" value="Pkinase"/>
    <property type="match status" value="1"/>
</dbReference>
<evidence type="ECO:0000256" key="2">
    <source>
        <dbReference type="ARBA" id="ARBA00022527"/>
    </source>
</evidence>
<keyword evidence="2" id="KW-0723">Serine/threonine-protein kinase</keyword>
<protein>
    <recommendedName>
        <fullName evidence="1">cAMP-dependent protein kinase</fullName>
        <ecNumber evidence="1">2.7.11.11</ecNumber>
    </recommendedName>
</protein>
<accession>A0A507FD81</accession>
<keyword evidence="5" id="KW-0418">Kinase</keyword>
<feature type="binding site" evidence="9">
    <location>
        <position position="1029"/>
    </location>
    <ligand>
        <name>ATP</name>
        <dbReference type="ChEBI" id="CHEBI:30616"/>
    </ligand>
</feature>
<comment type="catalytic activity">
    <reaction evidence="8">
        <text>L-seryl-[protein] + ATP = O-phospho-L-seryl-[protein] + ADP + H(+)</text>
        <dbReference type="Rhea" id="RHEA:17989"/>
        <dbReference type="Rhea" id="RHEA-COMP:9863"/>
        <dbReference type="Rhea" id="RHEA-COMP:11604"/>
        <dbReference type="ChEBI" id="CHEBI:15378"/>
        <dbReference type="ChEBI" id="CHEBI:29999"/>
        <dbReference type="ChEBI" id="CHEBI:30616"/>
        <dbReference type="ChEBI" id="CHEBI:83421"/>
        <dbReference type="ChEBI" id="CHEBI:456216"/>
        <dbReference type="EC" id="2.7.11.11"/>
    </reaction>
</comment>
<sequence length="1312" mass="141429">MAEIESAAPAPTTPAESATVVAVEATPREREGSLSLPSPHSLAPPTQSALSDSSLAAAARKPSKVLTRDTYSNTAMSYSFPSPSATPSASPLTRDAKKKGTNGQQVKSRIAAFETIGQKEKAALMPKQRSNTNNARANGADIAPKQPYRSPYAYTPVKIPPVSSPAPKRTSDTPSEKHSSGSQSNSKNTLGASYVSPYAYKSTAHSKRSVEVDDQGNPIERRASTASSVASAANNRKVGSKRGSAESSTSVGRKPGHVRKASLVSSTSITPSAKPQWKVIGPPQVHLSSSTTAPRVLYKASSRGYTKPMSPSTPISSSDAFASKLTSITSTATVTIAARNQMAAGLASRDMKRPPPSPKHKPAMTATTIRLAPGMKPSDVKAASRLAAAANTSSAQPSKAKSPVPDKRPMTPKPQSNIASPRSRTASPAPGMRPNKKTPSSTPTTITVESPPIRKTPSKTGSGSSKLPVTSLKIVTMEQTPSSPLATIPPASVAALSPISPATKRPPVEKSESMPSTTKFEAAPSEQLATVELPALAAIHEEEDVVSSVVDSAKMAEKDAATATPDMELNVVSTPSGATPPPAEEKKVTRRLTMLTGWLFGKKSTTTPPVSEGTGSAKDSQDTASNISIMSVTEEAAQPGVIVEESATGDVATAGESQSAIVATGGENATEEVSIENAVSSTPMKVETMEVETVVSVQPTAVDILPQVVEESAIPEATAEDSETPAKVSEVGAQVEAEDVEMVDAGVAASAETTEIAAPSISAPLEMPIVEEIQIPEIAVQAKVPVVSEIKATEPLVTLADRMDVVMEEDEECDTPVDTVPPSDVSPMVLEDISFSVPVAPVETETLPIVLEEHEEDESTEIDDRVHILRPTNNRFDDIDQELSESVPVEHVSLREMVVDDLKNSAPVLAERISLDDLQKGQVALDQEVPVERFSLDHLLMERHIPVERVALDQLLLDTRTDSDSSRSGSYGDIDMMRRPSPSVTPETIYDAKPFKISDFKLIKTVGTGSFGRVHLALHTRTNTYVALKVLRKLDVIKLKQVEHTLDEKRILEALCNGCPFLVHLYGSFMDCEYLYLVLEYIQGGELFTYLRNVDKLDNESAKFYAAEVVLAFEYLHSANVVYRDLKPENLLIDSRGHIRVTDFGFAKHLEEDETHTLCGTPDYLAPEVIQAKGYGKAVDWWALGILIYEMIAGHPPFFDDDPFRLYEKIVACRLAFPPFMHPLAKDLIRRLLTPDLSRRYGNLRDGALDIKMHPWFQGIDWDAMWELRMDAPYIPDVEGDGDTSHFDEYEEDYAPYGRNVPDPYADTFKDF</sequence>
<evidence type="ECO:0000256" key="1">
    <source>
        <dbReference type="ARBA" id="ARBA00012444"/>
    </source>
</evidence>
<evidence type="ECO:0000313" key="13">
    <source>
        <dbReference type="EMBL" id="TPX73530.1"/>
    </source>
</evidence>
<feature type="compositionally biased region" description="Polar residues" evidence="10">
    <location>
        <begin position="603"/>
        <end position="623"/>
    </location>
</feature>
<dbReference type="PANTHER" id="PTHR24353:SF153">
    <property type="entry name" value="CAMP-DEPENDENT PROTEIN KINASE CATALYTIC SUBUNIT 1"/>
    <property type="match status" value="1"/>
</dbReference>
<feature type="compositionally biased region" description="Low complexity" evidence="10">
    <location>
        <begin position="1"/>
        <end position="25"/>
    </location>
</feature>
<reference evidence="13 14" key="1">
    <citation type="journal article" date="2019" name="Sci. Rep.">
        <title>Comparative genomics of chytrid fungi reveal insights into the obligate biotrophic and pathogenic lifestyle of Synchytrium endobioticum.</title>
        <authorList>
            <person name="van de Vossenberg B.T.L.H."/>
            <person name="Warris S."/>
            <person name="Nguyen H.D.T."/>
            <person name="van Gent-Pelzer M.P.E."/>
            <person name="Joly D.L."/>
            <person name="van de Geest H.C."/>
            <person name="Bonants P.J.M."/>
            <person name="Smith D.S."/>
            <person name="Levesque C.A."/>
            <person name="van der Lee T.A.J."/>
        </authorList>
    </citation>
    <scope>NUCLEOTIDE SEQUENCE [LARGE SCALE GENOMIC DNA]</scope>
    <source>
        <strain evidence="13 14">CBS 675.73</strain>
    </source>
</reference>
<evidence type="ECO:0000256" key="4">
    <source>
        <dbReference type="ARBA" id="ARBA00022741"/>
    </source>
</evidence>
<feature type="domain" description="Protein kinase" evidence="11">
    <location>
        <begin position="1000"/>
        <end position="1257"/>
    </location>
</feature>
<dbReference type="InterPro" id="IPR011009">
    <property type="entry name" value="Kinase-like_dom_sf"/>
</dbReference>
<feature type="region of interest" description="Disordered" evidence="10">
    <location>
        <begin position="961"/>
        <end position="983"/>
    </location>
</feature>
<dbReference type="SMART" id="SM00220">
    <property type="entry name" value="S_TKc"/>
    <property type="match status" value="1"/>
</dbReference>
<dbReference type="InterPro" id="IPR000719">
    <property type="entry name" value="Prot_kinase_dom"/>
</dbReference>
<feature type="region of interest" description="Disordered" evidence="10">
    <location>
        <begin position="557"/>
        <end position="587"/>
    </location>
</feature>
<dbReference type="InterPro" id="IPR017441">
    <property type="entry name" value="Protein_kinase_ATP_BS"/>
</dbReference>
<evidence type="ECO:0000259" key="11">
    <source>
        <dbReference type="PROSITE" id="PS50011"/>
    </source>
</evidence>
<dbReference type="GO" id="GO:0004691">
    <property type="term" value="F:cAMP-dependent protein kinase activity"/>
    <property type="evidence" value="ECO:0007669"/>
    <property type="project" value="UniProtKB-EC"/>
</dbReference>
<comment type="catalytic activity">
    <reaction evidence="7">
        <text>L-threonyl-[protein] + ATP = O-phospho-L-threonyl-[protein] + ADP + H(+)</text>
        <dbReference type="Rhea" id="RHEA:46608"/>
        <dbReference type="Rhea" id="RHEA-COMP:11060"/>
        <dbReference type="Rhea" id="RHEA-COMP:11605"/>
        <dbReference type="ChEBI" id="CHEBI:15378"/>
        <dbReference type="ChEBI" id="CHEBI:30013"/>
        <dbReference type="ChEBI" id="CHEBI:30616"/>
        <dbReference type="ChEBI" id="CHEBI:61977"/>
        <dbReference type="ChEBI" id="CHEBI:456216"/>
        <dbReference type="EC" id="2.7.11.11"/>
    </reaction>
</comment>
<feature type="domain" description="AGC-kinase C-terminal" evidence="12">
    <location>
        <begin position="1258"/>
        <end position="1312"/>
    </location>
</feature>
<dbReference type="STRING" id="246404.A0A507FD81"/>
<dbReference type="PANTHER" id="PTHR24353">
    <property type="entry name" value="CYCLIC NUCLEOTIDE-DEPENDENT PROTEIN KINASE"/>
    <property type="match status" value="1"/>
</dbReference>
<dbReference type="PROSITE" id="PS50011">
    <property type="entry name" value="PROTEIN_KINASE_DOM"/>
    <property type="match status" value="1"/>
</dbReference>
<feature type="compositionally biased region" description="Low complexity" evidence="10">
    <location>
        <begin position="33"/>
        <end position="59"/>
    </location>
</feature>
<proteinExistence type="predicted"/>
<feature type="compositionally biased region" description="Polar residues" evidence="10">
    <location>
        <begin position="180"/>
        <end position="191"/>
    </location>
</feature>
<keyword evidence="3" id="KW-0808">Transferase</keyword>
<dbReference type="CDD" id="cd05580">
    <property type="entry name" value="STKc_PKA_like"/>
    <property type="match status" value="1"/>
</dbReference>
<dbReference type="SMART" id="SM00133">
    <property type="entry name" value="S_TK_X"/>
    <property type="match status" value="1"/>
</dbReference>
<feature type="compositionally biased region" description="Low complexity" evidence="10">
    <location>
        <begin position="77"/>
        <end position="91"/>
    </location>
</feature>
<feature type="compositionally biased region" description="Low complexity" evidence="10">
    <location>
        <begin position="224"/>
        <end position="233"/>
    </location>
</feature>
<dbReference type="GO" id="GO:0005634">
    <property type="term" value="C:nucleus"/>
    <property type="evidence" value="ECO:0007669"/>
    <property type="project" value="TreeGrafter"/>
</dbReference>
<dbReference type="InterPro" id="IPR008271">
    <property type="entry name" value="Ser/Thr_kinase_AS"/>
</dbReference>
<dbReference type="GO" id="GO:0005524">
    <property type="term" value="F:ATP binding"/>
    <property type="evidence" value="ECO:0007669"/>
    <property type="project" value="UniProtKB-UniRule"/>
</dbReference>